<sequence>MGKPKQPKTSKELEEIKEKRRKTIEVKKNKTRMAKANEAKKKKKIEQTVYETVPDLQRQLQQSEQDQEALKKQMEEQLSAIETQTIPNLVQKLEMTTFELENSKMELQNSKMELENTKLQYDIFKMESEEQLSIAREEIEKLKKQLENKSSRIDDLVKTLKNVKRRKSGTKVKHHLKSYFELSKEAKIDCQNDMKTLIETRFQKFTSDELRQLLIDTFPMLNTALKSLSPEETYQYQNELNLTSKAMDKARNLHKQLGFNPFSPKNQVTAFRKSITFQTIGIEGDVPVRMLTNIREIINQRIAVQISNENFQHLTENKYFIGLSIDRGGEYILFTISLGSCRNINSPKSMILIGLMKGKENRENLQLFENLYQQLKELKSIIVDQEETEVIQFLNCDLKMDKLLLGLRSGHSKNPCVVCEDDAEGIFKCYKETTGKLRNYEVQNAEISQDLPALIDWIPANRVCVPFLHTLLGIVPKILNELKLELMKKEQIDIVDYSYTEEEQDEIDRILTKIEEIQSLHDEWLNFYNAQNHEEDEERSSTSCDSDVCIGKLKNATIPKRVPRKSYKILDVVKSKKKFFHTICQTLSSDSLKKFKQKEFVPTLYGIEEIETTVLAEIKQAETEGEDVLMQLN</sequence>
<accession>A0AC34RB20</accession>
<organism evidence="1 2">
    <name type="scientific">Panagrolaimus sp. JU765</name>
    <dbReference type="NCBI Taxonomy" id="591449"/>
    <lineage>
        <taxon>Eukaryota</taxon>
        <taxon>Metazoa</taxon>
        <taxon>Ecdysozoa</taxon>
        <taxon>Nematoda</taxon>
        <taxon>Chromadorea</taxon>
        <taxon>Rhabditida</taxon>
        <taxon>Tylenchina</taxon>
        <taxon>Panagrolaimomorpha</taxon>
        <taxon>Panagrolaimoidea</taxon>
        <taxon>Panagrolaimidae</taxon>
        <taxon>Panagrolaimus</taxon>
    </lineage>
</organism>
<protein>
    <submittedName>
        <fullName evidence="2">Uncharacterized protein</fullName>
    </submittedName>
</protein>
<proteinExistence type="predicted"/>
<name>A0AC34RB20_9BILA</name>
<dbReference type="Proteomes" id="UP000887576">
    <property type="component" value="Unplaced"/>
</dbReference>
<dbReference type="WBParaSite" id="JU765_v2.g5273.t1">
    <property type="protein sequence ID" value="JU765_v2.g5273.t1"/>
    <property type="gene ID" value="JU765_v2.g5273"/>
</dbReference>
<reference evidence="2" key="1">
    <citation type="submission" date="2022-11" db="UniProtKB">
        <authorList>
            <consortium name="WormBaseParasite"/>
        </authorList>
    </citation>
    <scope>IDENTIFICATION</scope>
</reference>
<evidence type="ECO:0000313" key="1">
    <source>
        <dbReference type="Proteomes" id="UP000887576"/>
    </source>
</evidence>
<evidence type="ECO:0000313" key="2">
    <source>
        <dbReference type="WBParaSite" id="JU765_v2.g5273.t1"/>
    </source>
</evidence>